<gene>
    <name evidence="5" type="ORF">G4Y79_08830</name>
</gene>
<dbReference type="SUPFAM" id="SSF51905">
    <property type="entry name" value="FAD/NAD(P)-binding domain"/>
    <property type="match status" value="2"/>
</dbReference>
<evidence type="ECO:0000256" key="4">
    <source>
        <dbReference type="ARBA" id="ARBA00023002"/>
    </source>
</evidence>
<dbReference type="Pfam" id="PF00743">
    <property type="entry name" value="FMO-like"/>
    <property type="match status" value="1"/>
</dbReference>
<protein>
    <submittedName>
        <fullName evidence="5">NAD(P)/FAD-dependent oxidoreductase</fullName>
    </submittedName>
</protein>
<accession>A0A7S8IGU2</accession>
<evidence type="ECO:0000256" key="2">
    <source>
        <dbReference type="ARBA" id="ARBA00022630"/>
    </source>
</evidence>
<dbReference type="RefSeq" id="WP_195172526.1">
    <property type="nucleotide sequence ID" value="NZ_CP062983.1"/>
</dbReference>
<dbReference type="KEGG" id="pmet:G4Y79_08830"/>
<evidence type="ECO:0000256" key="3">
    <source>
        <dbReference type="ARBA" id="ARBA00022827"/>
    </source>
</evidence>
<evidence type="ECO:0000313" key="5">
    <source>
        <dbReference type="EMBL" id="QPC84463.1"/>
    </source>
</evidence>
<proteinExistence type="inferred from homology"/>
<dbReference type="GO" id="GO:0004499">
    <property type="term" value="F:N,N-dimethylaniline monooxygenase activity"/>
    <property type="evidence" value="ECO:0007669"/>
    <property type="project" value="InterPro"/>
</dbReference>
<sequence>MTDSTHLQGSHPQRAAEDVLVIGAGPAGIATAYALEQAHIRYKVVDKATMIGSTWCSLYPSLSLNTSRYYSHMPNVPFPREYGMFPTGSQYYDYLLKFAQSHDFNIHLGVAVHSVTQAGDMWQVETDQGTWLYPVVISATGIFGHPVIPEDLQEKLSGFTGEAYHAHDYKTPEQVRGKRVIVIGNGPSGVDISVEASSAARETTILMRNGIILRRRYPLGISRYTWLLIADAILPRGWCNKLLNFLVNHFGYSDAEKYGLIPPPPGEGGLTPYAGPELLNAVKAGQVQPKIGEISHCEGQTLYFKDGTTQEAEVVIMATGYYPVLHEYLKVDLPMTETPAEKAGSCEWELGPNGERGWPARDTSTHPNGRQIVGYPGLYLVGTYYKGKGAMYNFNVEAAVATEQIKAYLRENASQFEQQPVIS</sequence>
<dbReference type="InterPro" id="IPR036188">
    <property type="entry name" value="FAD/NAD-bd_sf"/>
</dbReference>
<keyword evidence="2" id="KW-0285">Flavoprotein</keyword>
<evidence type="ECO:0000256" key="1">
    <source>
        <dbReference type="ARBA" id="ARBA00010139"/>
    </source>
</evidence>
<organism evidence="5 6">
    <name type="scientific">Phototrophicus methaneseepsis</name>
    <dbReference type="NCBI Taxonomy" id="2710758"/>
    <lineage>
        <taxon>Bacteria</taxon>
        <taxon>Bacillati</taxon>
        <taxon>Chloroflexota</taxon>
        <taxon>Candidatus Thermofontia</taxon>
        <taxon>Phototrophicales</taxon>
        <taxon>Phototrophicaceae</taxon>
        <taxon>Phototrophicus</taxon>
    </lineage>
</organism>
<keyword evidence="3" id="KW-0274">FAD</keyword>
<dbReference type="PANTHER" id="PTHR43539">
    <property type="entry name" value="FLAVIN-BINDING MONOOXYGENASE-LIKE PROTEIN (AFU_ORTHOLOGUE AFUA_4G09220)"/>
    <property type="match status" value="1"/>
</dbReference>
<dbReference type="Proteomes" id="UP000594468">
    <property type="component" value="Chromosome"/>
</dbReference>
<dbReference type="EMBL" id="CP062983">
    <property type="protein sequence ID" value="QPC84463.1"/>
    <property type="molecule type" value="Genomic_DNA"/>
</dbReference>
<dbReference type="PRINTS" id="PR00368">
    <property type="entry name" value="FADPNR"/>
</dbReference>
<dbReference type="GO" id="GO:0050660">
    <property type="term" value="F:flavin adenine dinucleotide binding"/>
    <property type="evidence" value="ECO:0007669"/>
    <property type="project" value="InterPro"/>
</dbReference>
<name>A0A7S8IGU2_9CHLR</name>
<reference evidence="5 6" key="1">
    <citation type="submission" date="2020-02" db="EMBL/GenBank/DDBJ databases">
        <authorList>
            <person name="Zheng R.K."/>
            <person name="Sun C.M."/>
        </authorList>
    </citation>
    <scope>NUCLEOTIDE SEQUENCE [LARGE SCALE GENOMIC DNA]</scope>
    <source>
        <strain evidence="6">rifampicinis</strain>
    </source>
</reference>
<evidence type="ECO:0000313" key="6">
    <source>
        <dbReference type="Proteomes" id="UP000594468"/>
    </source>
</evidence>
<keyword evidence="4" id="KW-0560">Oxidoreductase</keyword>
<dbReference type="PRINTS" id="PR00469">
    <property type="entry name" value="PNDRDTASEII"/>
</dbReference>
<dbReference type="InterPro" id="IPR050982">
    <property type="entry name" value="Auxin_biosynth/cation_transpt"/>
</dbReference>
<dbReference type="GO" id="GO:0050661">
    <property type="term" value="F:NADP binding"/>
    <property type="evidence" value="ECO:0007669"/>
    <property type="project" value="InterPro"/>
</dbReference>
<dbReference type="PANTHER" id="PTHR43539:SF78">
    <property type="entry name" value="FLAVIN-CONTAINING MONOOXYGENASE"/>
    <property type="match status" value="1"/>
</dbReference>
<dbReference type="Gene3D" id="3.50.50.60">
    <property type="entry name" value="FAD/NAD(P)-binding domain"/>
    <property type="match status" value="1"/>
</dbReference>
<comment type="similarity">
    <text evidence="1">Belongs to the FAD-binding monooxygenase family.</text>
</comment>
<dbReference type="AlphaFoldDB" id="A0A7S8IGU2"/>
<keyword evidence="6" id="KW-1185">Reference proteome</keyword>
<dbReference type="InterPro" id="IPR020946">
    <property type="entry name" value="Flavin_mOase-like"/>
</dbReference>